<dbReference type="OrthoDB" id="10013407at2759"/>
<dbReference type="Pfam" id="PF04389">
    <property type="entry name" value="Peptidase_M28"/>
    <property type="match status" value="1"/>
</dbReference>
<comment type="cofactor">
    <cofactor evidence="1">
        <name>Zn(2+)</name>
        <dbReference type="ChEBI" id="CHEBI:29105"/>
    </cofactor>
</comment>
<gene>
    <name evidence="12" type="ORF">ST47_g2879</name>
</gene>
<dbReference type="PANTHER" id="PTHR12147:SF26">
    <property type="entry name" value="PEPTIDASE M28 DOMAIN-CONTAINING PROTEIN"/>
    <property type="match status" value="1"/>
</dbReference>
<keyword evidence="10" id="KW-0325">Glycoprotein</keyword>
<dbReference type="AlphaFoldDB" id="A0A163ITF8"/>
<keyword evidence="13" id="KW-1185">Reference proteome</keyword>
<feature type="chain" id="PRO_5041745790" description="Peptide hydrolase" evidence="11">
    <location>
        <begin position="18"/>
        <end position="493"/>
    </location>
</feature>
<evidence type="ECO:0000313" key="13">
    <source>
        <dbReference type="Proteomes" id="UP000076837"/>
    </source>
</evidence>
<comment type="similarity">
    <text evidence="3">Belongs to the peptidase M28 family. M28B subfamily.</text>
</comment>
<evidence type="ECO:0000256" key="10">
    <source>
        <dbReference type="ARBA" id="ARBA00023180"/>
    </source>
</evidence>
<evidence type="ECO:0000256" key="1">
    <source>
        <dbReference type="ARBA" id="ARBA00001947"/>
    </source>
</evidence>
<evidence type="ECO:0000256" key="4">
    <source>
        <dbReference type="ARBA" id="ARBA00022525"/>
    </source>
</evidence>
<dbReference type="EC" id="3.4.-.-" evidence="11"/>
<dbReference type="STRING" id="5454.A0A163ITF8"/>
<evidence type="ECO:0000256" key="7">
    <source>
        <dbReference type="ARBA" id="ARBA00022729"/>
    </source>
</evidence>
<dbReference type="InterPro" id="IPR003137">
    <property type="entry name" value="PA_domain"/>
</dbReference>
<evidence type="ECO:0000256" key="8">
    <source>
        <dbReference type="ARBA" id="ARBA00022801"/>
    </source>
</evidence>
<dbReference type="PANTHER" id="PTHR12147">
    <property type="entry name" value="METALLOPEPTIDASE M28 FAMILY MEMBER"/>
    <property type="match status" value="1"/>
</dbReference>
<dbReference type="SUPFAM" id="SSF52025">
    <property type="entry name" value="PA domain"/>
    <property type="match status" value="1"/>
</dbReference>
<dbReference type="Pfam" id="PF02225">
    <property type="entry name" value="PA"/>
    <property type="match status" value="1"/>
</dbReference>
<comment type="caution">
    <text evidence="12">The sequence shown here is derived from an EMBL/GenBank/DDBJ whole genome shotgun (WGS) entry which is preliminary data.</text>
</comment>
<dbReference type="GO" id="GO:0008235">
    <property type="term" value="F:metalloexopeptidase activity"/>
    <property type="evidence" value="ECO:0007669"/>
    <property type="project" value="InterPro"/>
</dbReference>
<name>A0A163ITF8_DIDRA</name>
<dbReference type="GO" id="GO:0005576">
    <property type="term" value="C:extracellular region"/>
    <property type="evidence" value="ECO:0007669"/>
    <property type="project" value="UniProtKB-SubCell"/>
</dbReference>
<keyword evidence="12" id="KW-0031">Aminopeptidase</keyword>
<evidence type="ECO:0000313" key="12">
    <source>
        <dbReference type="EMBL" id="KZM25935.1"/>
    </source>
</evidence>
<evidence type="ECO:0000256" key="6">
    <source>
        <dbReference type="ARBA" id="ARBA00022723"/>
    </source>
</evidence>
<feature type="signal peptide" evidence="11">
    <location>
        <begin position="1"/>
        <end position="17"/>
    </location>
</feature>
<proteinExistence type="inferred from homology"/>
<sequence length="493" mass="52394">MKFNALLLLSCTVQALAATVDDRRELVSSKKLQEKITTKKLMANLEALDSIAKANGGNRAFGLPGYAASVDYILSKTKPLKNLRTWVQDFPALFSRVESIKFSVDNTSYHVIGLTYSPSTTPEGLTLPLVLGASGPEGCTNESYNDLDVEGKIVLVQRGTCPDGTTLAGRVKPAVAAGAAAVIIYSDVTTNVTGGTLSAPNPEAYRSAGYINKVDGEALVTRLNAGDAIEAYFQQTQTVETRITQNVITETKGGDPNNVIMLGAHLDSVQAGAGINDDGSGTTLILEISRALEHFGVKNKVRLNFWGAEENGLVGSKYYTQNLNSTEADKILAYLNFDMVSRGYFGVFDGDGSSFNLSGAPGSAAIEKLFVDDFTKKGINVTAARFSGGSDYQSFMNIGKPVGGLHTGTGVEQDPCYHQACDTIDNPNPTTLTINAKAAAHVLSILATKGHEIIPKSPVNASMISTRGLTGIELPWTVPEDGERHLLTCGQEV</sequence>
<dbReference type="SUPFAM" id="SSF53187">
    <property type="entry name" value="Zn-dependent exopeptidases"/>
    <property type="match status" value="1"/>
</dbReference>
<dbReference type="InterPro" id="IPR045175">
    <property type="entry name" value="M28_fam"/>
</dbReference>
<dbReference type="GO" id="GO:0004177">
    <property type="term" value="F:aminopeptidase activity"/>
    <property type="evidence" value="ECO:0007669"/>
    <property type="project" value="UniProtKB-KW"/>
</dbReference>
<keyword evidence="5 11" id="KW-0645">Protease</keyword>
<protein>
    <recommendedName>
        <fullName evidence="11">Peptide hydrolase</fullName>
        <ecNumber evidence="11">3.4.-.-</ecNumber>
    </recommendedName>
</protein>
<organism evidence="12 13">
    <name type="scientific">Didymella rabiei</name>
    <name type="common">Chickpea ascochyta blight fungus</name>
    <name type="synonym">Mycosphaerella rabiei</name>
    <dbReference type="NCBI Taxonomy" id="5454"/>
    <lineage>
        <taxon>Eukaryota</taxon>
        <taxon>Fungi</taxon>
        <taxon>Dikarya</taxon>
        <taxon>Ascomycota</taxon>
        <taxon>Pezizomycotina</taxon>
        <taxon>Dothideomycetes</taxon>
        <taxon>Pleosporomycetidae</taxon>
        <taxon>Pleosporales</taxon>
        <taxon>Pleosporineae</taxon>
        <taxon>Didymellaceae</taxon>
        <taxon>Ascochyta</taxon>
    </lineage>
</organism>
<dbReference type="InterPro" id="IPR007484">
    <property type="entry name" value="Peptidase_M28"/>
</dbReference>
<evidence type="ECO:0000256" key="5">
    <source>
        <dbReference type="ARBA" id="ARBA00022670"/>
    </source>
</evidence>
<dbReference type="Gene3D" id="3.40.630.10">
    <property type="entry name" value="Zn peptidases"/>
    <property type="match status" value="1"/>
</dbReference>
<dbReference type="Proteomes" id="UP000076837">
    <property type="component" value="Unassembled WGS sequence"/>
</dbReference>
<evidence type="ECO:0000256" key="11">
    <source>
        <dbReference type="RuleBase" id="RU361240"/>
    </source>
</evidence>
<keyword evidence="4" id="KW-0964">Secreted</keyword>
<keyword evidence="8 11" id="KW-0378">Hydrolase</keyword>
<evidence type="ECO:0000256" key="3">
    <source>
        <dbReference type="ARBA" id="ARBA00005634"/>
    </source>
</evidence>
<reference evidence="12 13" key="1">
    <citation type="journal article" date="2016" name="Sci. Rep.">
        <title>Draft genome sequencing and secretome analysis of fungal phytopathogen Ascochyta rabiei provides insight into the necrotrophic effector repertoire.</title>
        <authorList>
            <person name="Verma S."/>
            <person name="Gazara R.K."/>
            <person name="Nizam S."/>
            <person name="Parween S."/>
            <person name="Chattopadhyay D."/>
            <person name="Verma P.K."/>
        </authorList>
    </citation>
    <scope>NUCLEOTIDE SEQUENCE [LARGE SCALE GENOMIC DNA]</scope>
    <source>
        <strain evidence="12 13">ArDII</strain>
    </source>
</reference>
<evidence type="ECO:0000256" key="2">
    <source>
        <dbReference type="ARBA" id="ARBA00004613"/>
    </source>
</evidence>
<dbReference type="GO" id="GO:0006508">
    <property type="term" value="P:proteolysis"/>
    <property type="evidence" value="ECO:0007669"/>
    <property type="project" value="UniProtKB-KW"/>
</dbReference>
<dbReference type="GO" id="GO:0046872">
    <property type="term" value="F:metal ion binding"/>
    <property type="evidence" value="ECO:0007669"/>
    <property type="project" value="UniProtKB-KW"/>
</dbReference>
<dbReference type="InterPro" id="IPR046450">
    <property type="entry name" value="PA_dom_sf"/>
</dbReference>
<keyword evidence="7 11" id="KW-0732">Signal</keyword>
<dbReference type="Gene3D" id="3.50.30.30">
    <property type="match status" value="1"/>
</dbReference>
<accession>A0A163ITF8</accession>
<dbReference type="EMBL" id="JYNV01000119">
    <property type="protein sequence ID" value="KZM25935.1"/>
    <property type="molecule type" value="Genomic_DNA"/>
</dbReference>
<keyword evidence="6 11" id="KW-0479">Metal-binding</keyword>
<evidence type="ECO:0000256" key="9">
    <source>
        <dbReference type="ARBA" id="ARBA00022833"/>
    </source>
</evidence>
<keyword evidence="9 11" id="KW-0862">Zinc</keyword>
<comment type="subcellular location">
    <subcellularLocation>
        <location evidence="2">Secreted</location>
    </subcellularLocation>
</comment>